<organism evidence="1 2">
    <name type="scientific">Rouxiella chamberiensis</name>
    <dbReference type="NCBI Taxonomy" id="1513468"/>
    <lineage>
        <taxon>Bacteria</taxon>
        <taxon>Pseudomonadati</taxon>
        <taxon>Pseudomonadota</taxon>
        <taxon>Gammaproteobacteria</taxon>
        <taxon>Enterobacterales</taxon>
        <taxon>Yersiniaceae</taxon>
        <taxon>Rouxiella</taxon>
    </lineage>
</organism>
<protein>
    <recommendedName>
        <fullName evidence="3">Fimbrial-type adhesion domain-containing protein</fullName>
    </recommendedName>
</protein>
<proteinExistence type="predicted"/>
<dbReference type="EMBL" id="CP114058">
    <property type="protein sequence ID" value="WAT00741.1"/>
    <property type="molecule type" value="Genomic_DNA"/>
</dbReference>
<evidence type="ECO:0000313" key="1">
    <source>
        <dbReference type="EMBL" id="WAT00741.1"/>
    </source>
</evidence>
<reference evidence="1" key="1">
    <citation type="submission" date="2022-12" db="EMBL/GenBank/DDBJ databases">
        <title>Complete genome sequence of an Australian strain of Rouxiella badensis DAR84756 and resolution of the R. badensis DSM100043 and R. chamberiensis DSM28324 genomes.</title>
        <authorList>
            <person name="Paul S."/>
            <person name="Anderson P.J."/>
            <person name="Maynard G."/>
            <person name="Dyall-Smith M."/>
            <person name="Kudinha T."/>
        </authorList>
    </citation>
    <scope>NUCLEOTIDE SEQUENCE</scope>
    <source>
        <strain evidence="1">DSM 28324</strain>
    </source>
</reference>
<name>A0ABY7HMZ0_9GAMM</name>
<dbReference type="Proteomes" id="UP001164712">
    <property type="component" value="Chromosome"/>
</dbReference>
<sequence length="232" mass="25894">MYIGGESKTVIDEEQQVPGLVLTGDYKLYFAQTALRADCVKFRNLIIGWRSLGTFKDQHVNKLGQENSHWLSPHMPNERVQPRIILTGEIINACKSPQQLHIDITMLIKNDAVEKSLMVRDITLPSPEICAVRLTPDYLSFGPVAVNQTYHQLLQYDGEGDVEITSSSMRRGHLRLNNDAAMDISVPQNFVSATNSWKTSRRLGDIPLTLEVGENAAPGKYRATLTATLTCP</sequence>
<keyword evidence="2" id="KW-1185">Reference proteome</keyword>
<evidence type="ECO:0000313" key="2">
    <source>
        <dbReference type="Proteomes" id="UP001164712"/>
    </source>
</evidence>
<dbReference type="RefSeq" id="WP_152623645.1">
    <property type="nucleotide sequence ID" value="NZ_CP114058.1"/>
</dbReference>
<evidence type="ECO:0008006" key="3">
    <source>
        <dbReference type="Google" id="ProtNLM"/>
    </source>
</evidence>
<gene>
    <name evidence="1" type="ORF">O1V66_18155</name>
</gene>
<accession>A0ABY7HMZ0</accession>